<reference evidence="2" key="1">
    <citation type="submission" date="2021-04" db="EMBL/GenBank/DDBJ databases">
        <authorList>
            <person name="Tunstrom K."/>
        </authorList>
    </citation>
    <scope>NUCLEOTIDE SEQUENCE</scope>
</reference>
<feature type="region of interest" description="Disordered" evidence="1">
    <location>
        <begin position="21"/>
        <end position="76"/>
    </location>
</feature>
<proteinExistence type="predicted"/>
<feature type="compositionally biased region" description="Basic residues" evidence="1">
    <location>
        <begin position="23"/>
        <end position="35"/>
    </location>
</feature>
<dbReference type="AlphaFoldDB" id="A0A8S3X4L1"/>
<evidence type="ECO:0000313" key="3">
    <source>
        <dbReference type="Proteomes" id="UP000691718"/>
    </source>
</evidence>
<comment type="caution">
    <text evidence="2">The sequence shown here is derived from an EMBL/GenBank/DDBJ whole genome shotgun (WGS) entry which is preliminary data.</text>
</comment>
<dbReference type="Proteomes" id="UP000691718">
    <property type="component" value="Unassembled WGS sequence"/>
</dbReference>
<gene>
    <name evidence="2" type="ORF">PAPOLLO_LOCUS13443</name>
</gene>
<protein>
    <submittedName>
        <fullName evidence="2">(apollo) hypothetical protein</fullName>
    </submittedName>
</protein>
<feature type="compositionally biased region" description="Low complexity" evidence="1">
    <location>
        <begin position="43"/>
        <end position="54"/>
    </location>
</feature>
<accession>A0A8S3X4L1</accession>
<dbReference type="EMBL" id="CAJQZP010000935">
    <property type="protein sequence ID" value="CAG4998695.1"/>
    <property type="molecule type" value="Genomic_DNA"/>
</dbReference>
<name>A0A8S3X4L1_PARAO</name>
<evidence type="ECO:0000313" key="2">
    <source>
        <dbReference type="EMBL" id="CAG4998695.1"/>
    </source>
</evidence>
<sequence length="76" mass="8039">MRGAGGRHFERLGRADLASRLRGAQHRAAAPHRPRALPPPRAAGPAAPSLSLASPPRPAPRRTVYDACNLTGRSTL</sequence>
<organism evidence="2 3">
    <name type="scientific">Parnassius apollo</name>
    <name type="common">Apollo butterfly</name>
    <name type="synonym">Papilio apollo</name>
    <dbReference type="NCBI Taxonomy" id="110799"/>
    <lineage>
        <taxon>Eukaryota</taxon>
        <taxon>Metazoa</taxon>
        <taxon>Ecdysozoa</taxon>
        <taxon>Arthropoda</taxon>
        <taxon>Hexapoda</taxon>
        <taxon>Insecta</taxon>
        <taxon>Pterygota</taxon>
        <taxon>Neoptera</taxon>
        <taxon>Endopterygota</taxon>
        <taxon>Lepidoptera</taxon>
        <taxon>Glossata</taxon>
        <taxon>Ditrysia</taxon>
        <taxon>Papilionoidea</taxon>
        <taxon>Papilionidae</taxon>
        <taxon>Parnassiinae</taxon>
        <taxon>Parnassini</taxon>
        <taxon>Parnassius</taxon>
        <taxon>Parnassius</taxon>
    </lineage>
</organism>
<evidence type="ECO:0000256" key="1">
    <source>
        <dbReference type="SAM" id="MobiDB-lite"/>
    </source>
</evidence>
<keyword evidence="3" id="KW-1185">Reference proteome</keyword>